<dbReference type="Proteomes" id="UP000176826">
    <property type="component" value="Unassembled WGS sequence"/>
</dbReference>
<keyword evidence="1" id="KW-0175">Coiled coil</keyword>
<feature type="transmembrane region" description="Helical" evidence="2">
    <location>
        <begin position="180"/>
        <end position="200"/>
    </location>
</feature>
<keyword evidence="2" id="KW-0472">Membrane</keyword>
<feature type="transmembrane region" description="Helical" evidence="2">
    <location>
        <begin position="296"/>
        <end position="321"/>
    </location>
</feature>
<name>A0A1F6YCU0_9BACT</name>
<feature type="transmembrane region" description="Helical" evidence="2">
    <location>
        <begin position="444"/>
        <end position="464"/>
    </location>
</feature>
<gene>
    <name evidence="3" type="ORF">A3F97_03660</name>
</gene>
<protein>
    <submittedName>
        <fullName evidence="3">Uncharacterized protein</fullName>
    </submittedName>
</protein>
<feature type="transmembrane region" description="Helical" evidence="2">
    <location>
        <begin position="105"/>
        <end position="129"/>
    </location>
</feature>
<feature type="transmembrane region" description="Helical" evidence="2">
    <location>
        <begin position="361"/>
        <end position="382"/>
    </location>
</feature>
<proteinExistence type="predicted"/>
<accession>A0A1F6YCU0</accession>
<sequence length="834" mass="89408">MKKFLPYILILIIVAGIGLFGLVENVQAAGEKCWSSNAYGVWFETSYNQNECTPPKVWSSTRPTTQPATPAPEQSEFEKQVGYMECGIINGDIWPGCVIQISYGLFYQVAAFILGLSAKFFNVLITITLSSTLFAKSTFIPTAWTVVRDLSNIFFILILLYIAVKIILDLGGSEAKKMIAKVIIIALLINFSMFFTQIVIDSSNILALIFYNKLDVCVNKNATTGECRPYDSGTDSAKTGVEEKDISGAMTNAFNPTSSLTWQNFFKQARTPPGYDSKTISEADLLPLKDTAGTMIALIFVSGAVMLFAAYAFFIAGISFLGRLIELWILIIFSPFAFMSFSVPLLEKVEYIGWDAWSKRLLAVSFMAPIFMFFMYFIFLLLKPPGLFGNLPINNGSGLMGAIQTILLFVIPALVILILLLQATKFAKKGSGVLGEKLISGAKIIGGLATGLALGVATGGAGVIGQASLGRMGTWMADSEKMKKWQTAEGPGMRNALRRFTGKKLRTVGDYASTSSFDARKGAIGGVLKAAEGVTGLKFGAASKILVKDGGFRADRKRSVEKRVKRADELKVGEDEKLTQTLHGHENNKQALLMEGSHDIEQLDNQIKAAQAADAAAQSALRSENAGNGTTIPPTPGFADAQIAAKKASDRVIELRNQKSKIKNATGADAFVYDAEAAVDEAAADRLRTAAETAQRLAATNPADAVLAKTARDATLEAHAATNKANATRAAARVAHASIDNGGTSINDLEDNIIPEAKHAIEAESKRRARASAADIPGMMPWTKTALRVALAVALPGVAAPAAMFVGPSGDTFAARREARHKIIMGAALDSGKK</sequence>
<dbReference type="AlphaFoldDB" id="A0A1F6YCU0"/>
<keyword evidence="2" id="KW-0812">Transmembrane</keyword>
<feature type="transmembrane region" description="Helical" evidence="2">
    <location>
        <begin position="402"/>
        <end position="423"/>
    </location>
</feature>
<evidence type="ECO:0000313" key="3">
    <source>
        <dbReference type="EMBL" id="OGJ04166.1"/>
    </source>
</evidence>
<dbReference type="EMBL" id="MFVT01000011">
    <property type="protein sequence ID" value="OGJ04166.1"/>
    <property type="molecule type" value="Genomic_DNA"/>
</dbReference>
<feature type="coiled-coil region" evidence="1">
    <location>
        <begin position="593"/>
        <end position="665"/>
    </location>
</feature>
<reference evidence="3 4" key="1">
    <citation type="journal article" date="2016" name="Nat. Commun.">
        <title>Thousands of microbial genomes shed light on interconnected biogeochemical processes in an aquifer system.</title>
        <authorList>
            <person name="Anantharaman K."/>
            <person name="Brown C.T."/>
            <person name="Hug L.A."/>
            <person name="Sharon I."/>
            <person name="Castelle C.J."/>
            <person name="Probst A.J."/>
            <person name="Thomas B.C."/>
            <person name="Singh A."/>
            <person name="Wilkins M.J."/>
            <person name="Karaoz U."/>
            <person name="Brodie E.L."/>
            <person name="Williams K.H."/>
            <person name="Hubbard S.S."/>
            <person name="Banfield J.F."/>
        </authorList>
    </citation>
    <scope>NUCLEOTIDE SEQUENCE [LARGE SCALE GENOMIC DNA]</scope>
</reference>
<evidence type="ECO:0000313" key="4">
    <source>
        <dbReference type="Proteomes" id="UP000176826"/>
    </source>
</evidence>
<feature type="transmembrane region" description="Helical" evidence="2">
    <location>
        <begin position="327"/>
        <end position="349"/>
    </location>
</feature>
<feature type="transmembrane region" description="Helical" evidence="2">
    <location>
        <begin position="150"/>
        <end position="168"/>
    </location>
</feature>
<comment type="caution">
    <text evidence="3">The sequence shown here is derived from an EMBL/GenBank/DDBJ whole genome shotgun (WGS) entry which is preliminary data.</text>
</comment>
<keyword evidence="2" id="KW-1133">Transmembrane helix</keyword>
<evidence type="ECO:0000256" key="2">
    <source>
        <dbReference type="SAM" id="Phobius"/>
    </source>
</evidence>
<organism evidence="3 4">
    <name type="scientific">Candidatus Nomurabacteria bacterium RIFCSPLOWO2_12_FULL_41_10</name>
    <dbReference type="NCBI Taxonomy" id="1801795"/>
    <lineage>
        <taxon>Bacteria</taxon>
        <taxon>Candidatus Nomuraibacteriota</taxon>
    </lineage>
</organism>
<evidence type="ECO:0000256" key="1">
    <source>
        <dbReference type="SAM" id="Coils"/>
    </source>
</evidence>